<evidence type="ECO:0000256" key="6">
    <source>
        <dbReference type="ARBA" id="ARBA00023180"/>
    </source>
</evidence>
<organism evidence="8">
    <name type="scientific">Amblyomma cajennense</name>
    <name type="common">Cayenne tick</name>
    <name type="synonym">Acarus cajennensis</name>
    <dbReference type="NCBI Taxonomy" id="34607"/>
    <lineage>
        <taxon>Eukaryota</taxon>
        <taxon>Metazoa</taxon>
        <taxon>Ecdysozoa</taxon>
        <taxon>Arthropoda</taxon>
        <taxon>Chelicerata</taxon>
        <taxon>Arachnida</taxon>
        <taxon>Acari</taxon>
        <taxon>Parasitiformes</taxon>
        <taxon>Ixodida</taxon>
        <taxon>Ixodoidea</taxon>
        <taxon>Ixodidae</taxon>
        <taxon>Amblyomminae</taxon>
        <taxon>Amblyomma</taxon>
    </lineage>
</organism>
<dbReference type="Pfam" id="PF00450">
    <property type="entry name" value="Peptidase_S10"/>
    <property type="match status" value="1"/>
</dbReference>
<keyword evidence="2 8" id="KW-0121">Carboxypeptidase</keyword>
<accession>A0A023FNF5</accession>
<feature type="chain" id="PRO_5001517043" evidence="7">
    <location>
        <begin position="22"/>
        <end position="486"/>
    </location>
</feature>
<dbReference type="PRINTS" id="PR00724">
    <property type="entry name" value="CRBOXYPTASEC"/>
</dbReference>
<dbReference type="PANTHER" id="PTHR11802">
    <property type="entry name" value="SERINE PROTEASE FAMILY S10 SERINE CARBOXYPEPTIDASE"/>
    <property type="match status" value="1"/>
</dbReference>
<dbReference type="PANTHER" id="PTHR11802:SF472">
    <property type="entry name" value="SERINE CARBOXYPEPTIDASE CPVL-RELATED"/>
    <property type="match status" value="1"/>
</dbReference>
<dbReference type="EMBL" id="GBBK01001698">
    <property type="protein sequence ID" value="JAC22784.1"/>
    <property type="molecule type" value="mRNA"/>
</dbReference>
<reference evidence="8" key="1">
    <citation type="submission" date="2014-03" db="EMBL/GenBank/DDBJ databases">
        <title>The sialotranscriptome of Amblyomma triste, Amblyomma parvum and Amblyomma cajennense ticks, uncovered by 454-based RNA-seq.</title>
        <authorList>
            <person name="Garcia G.R."/>
            <person name="Gardinassi L.G."/>
            <person name="Ribeiro J.M."/>
            <person name="Anatriello E."/>
            <person name="Ferreira B.R."/>
            <person name="Moreira H.N."/>
            <person name="Mafra C."/>
            <person name="Olegario M.M."/>
            <person name="Szabo P.J."/>
            <person name="Miranda-Santos I.K."/>
            <person name="Maruyama S.R."/>
        </authorList>
    </citation>
    <scope>NUCLEOTIDE SEQUENCE</scope>
    <source>
        <strain evidence="8">Uberlandia</strain>
        <tissue evidence="8">Salivary glands</tissue>
    </source>
</reference>
<keyword evidence="5" id="KW-0378">Hydrolase</keyword>
<dbReference type="GO" id="GO:0004185">
    <property type="term" value="F:serine-type carboxypeptidase activity"/>
    <property type="evidence" value="ECO:0007669"/>
    <property type="project" value="InterPro"/>
</dbReference>
<evidence type="ECO:0000256" key="4">
    <source>
        <dbReference type="ARBA" id="ARBA00022729"/>
    </source>
</evidence>
<dbReference type="SUPFAM" id="SSF53474">
    <property type="entry name" value="alpha/beta-Hydrolases"/>
    <property type="match status" value="1"/>
</dbReference>
<evidence type="ECO:0000256" key="7">
    <source>
        <dbReference type="SAM" id="SignalP"/>
    </source>
</evidence>
<dbReference type="GO" id="GO:0006508">
    <property type="term" value="P:proteolysis"/>
    <property type="evidence" value="ECO:0007669"/>
    <property type="project" value="UniProtKB-KW"/>
</dbReference>
<evidence type="ECO:0000256" key="3">
    <source>
        <dbReference type="ARBA" id="ARBA00022670"/>
    </source>
</evidence>
<keyword evidence="6" id="KW-0325">Glycoprotein</keyword>
<keyword evidence="3" id="KW-0645">Protease</keyword>
<dbReference type="InterPro" id="IPR029058">
    <property type="entry name" value="AB_hydrolase_fold"/>
</dbReference>
<comment type="similarity">
    <text evidence="1">Belongs to the peptidase S10 family.</text>
</comment>
<proteinExistence type="evidence at transcript level"/>
<protein>
    <submittedName>
        <fullName evidence="8">Putative serine carboxypeptidase lysosomal cathepsin a</fullName>
    </submittedName>
</protein>
<dbReference type="Gene3D" id="3.40.50.1820">
    <property type="entry name" value="alpha/beta hydrolase"/>
    <property type="match status" value="1"/>
</dbReference>
<feature type="signal peptide" evidence="7">
    <location>
        <begin position="1"/>
        <end position="21"/>
    </location>
</feature>
<dbReference type="InterPro" id="IPR001563">
    <property type="entry name" value="Peptidase_S10"/>
</dbReference>
<evidence type="ECO:0000256" key="1">
    <source>
        <dbReference type="ARBA" id="ARBA00009431"/>
    </source>
</evidence>
<sequence length="486" mass="54292">MELSSLWSCLVLAGSLCLATGDDTPVQQGGSQESQIPSLPDPDPLFLTPLIKNCSYDEVKRRSKLEIFKQANVSANAYSGFITVNEKTENNLFFIFIEAENNANKAPLMLWTPGGPGLPVLLSLLLQNGPVQLDATGRNLLRRELTIQKNMNVIYLDAPVGAGYSFTKNPAGYATQMENITKDIRDFLKQFLDVFEEYKDRDFYAGGDSYAARYSVALAYEMLGGQSGVQLKFQGVIGGVGFLAPILDLADSSDFLLQTSMLNADGHAQFKSRFEYMRNLTKMQHPNYTVVLGTLFSTIFTSQSKTLFQQLTLYNSHASPLYTERPLPMMLSFGYGNNSLFKKLIHAGENTSLQYDNKALQMSLLFDWLVNITDKVEYVLKNTRVLFYTGQLDALFPSANSQAYFEKLEWTYASKYREARRALWHPYGDKDPIYGLPISASGYTKSAGNFTSAVVLGMGHYAGFDKPAEIYHLIVDFVNQKIAFSP</sequence>
<evidence type="ECO:0000256" key="2">
    <source>
        <dbReference type="ARBA" id="ARBA00022645"/>
    </source>
</evidence>
<dbReference type="AlphaFoldDB" id="A0A023FNF5"/>
<keyword evidence="4 7" id="KW-0732">Signal</keyword>
<evidence type="ECO:0000256" key="5">
    <source>
        <dbReference type="ARBA" id="ARBA00022801"/>
    </source>
</evidence>
<name>A0A023FNF5_AMBCJ</name>
<evidence type="ECO:0000313" key="8">
    <source>
        <dbReference type="EMBL" id="JAC22784.1"/>
    </source>
</evidence>